<dbReference type="RefSeq" id="XP_039142752.1">
    <property type="nucleotide sequence ID" value="XM_039286818.1"/>
</dbReference>
<dbReference type="InterPro" id="IPR044810">
    <property type="entry name" value="WRKY_plant"/>
</dbReference>
<dbReference type="SMART" id="SM00774">
    <property type="entry name" value="WRKY"/>
    <property type="match status" value="1"/>
</dbReference>
<evidence type="ECO:0000313" key="10">
    <source>
        <dbReference type="RefSeq" id="XP_039142752.1"/>
    </source>
</evidence>
<feature type="compositionally biased region" description="Basic and acidic residues" evidence="7">
    <location>
        <begin position="17"/>
        <end position="28"/>
    </location>
</feature>
<dbReference type="InterPro" id="IPR036576">
    <property type="entry name" value="WRKY_dom_sf"/>
</dbReference>
<accession>A0AB40CW96</accession>
<evidence type="ECO:0000256" key="3">
    <source>
        <dbReference type="ARBA" id="ARBA00023125"/>
    </source>
</evidence>
<feature type="region of interest" description="Disordered" evidence="7">
    <location>
        <begin position="1"/>
        <end position="33"/>
    </location>
</feature>
<evidence type="ECO:0000256" key="1">
    <source>
        <dbReference type="ARBA" id="ARBA00004123"/>
    </source>
</evidence>
<keyword evidence="5" id="KW-0539">Nucleus</keyword>
<evidence type="ECO:0000256" key="5">
    <source>
        <dbReference type="ARBA" id="ARBA00023242"/>
    </source>
</evidence>
<dbReference type="GO" id="GO:0005634">
    <property type="term" value="C:nucleus"/>
    <property type="evidence" value="ECO:0007669"/>
    <property type="project" value="UniProtKB-SubCell"/>
</dbReference>
<keyword evidence="9" id="KW-1185">Reference proteome</keyword>
<dbReference type="PROSITE" id="PS50811">
    <property type="entry name" value="WRKY"/>
    <property type="match status" value="1"/>
</dbReference>
<comment type="subcellular location">
    <subcellularLocation>
        <location evidence="1">Nucleus</location>
    </subcellularLocation>
</comment>
<feature type="compositionally biased region" description="Polar residues" evidence="7">
    <location>
        <begin position="1"/>
        <end position="16"/>
    </location>
</feature>
<dbReference type="GO" id="GO:0000976">
    <property type="term" value="F:transcription cis-regulatory region binding"/>
    <property type="evidence" value="ECO:0007669"/>
    <property type="project" value="TreeGrafter"/>
</dbReference>
<evidence type="ECO:0000256" key="6">
    <source>
        <dbReference type="SAM" id="Coils"/>
    </source>
</evidence>
<dbReference type="FunFam" id="2.20.25.80:FF:000004">
    <property type="entry name" value="WRKY transcription factor 65"/>
    <property type="match status" value="1"/>
</dbReference>
<reference evidence="10" key="1">
    <citation type="submission" date="2025-08" db="UniProtKB">
        <authorList>
            <consortium name="RefSeq"/>
        </authorList>
    </citation>
    <scope>IDENTIFICATION</scope>
</reference>
<keyword evidence="3" id="KW-0238">DNA-binding</keyword>
<evidence type="ECO:0000313" key="9">
    <source>
        <dbReference type="Proteomes" id="UP001515500"/>
    </source>
</evidence>
<dbReference type="Pfam" id="PF03106">
    <property type="entry name" value="WRKY"/>
    <property type="match status" value="1"/>
</dbReference>
<dbReference type="AlphaFoldDB" id="A0AB40CW96"/>
<dbReference type="GO" id="GO:0003700">
    <property type="term" value="F:DNA-binding transcription factor activity"/>
    <property type="evidence" value="ECO:0007669"/>
    <property type="project" value="InterPro"/>
</dbReference>
<organism evidence="9 10">
    <name type="scientific">Dioscorea cayennensis subsp. rotundata</name>
    <name type="common">White Guinea yam</name>
    <name type="synonym">Dioscorea rotundata</name>
    <dbReference type="NCBI Taxonomy" id="55577"/>
    <lineage>
        <taxon>Eukaryota</taxon>
        <taxon>Viridiplantae</taxon>
        <taxon>Streptophyta</taxon>
        <taxon>Embryophyta</taxon>
        <taxon>Tracheophyta</taxon>
        <taxon>Spermatophyta</taxon>
        <taxon>Magnoliopsida</taxon>
        <taxon>Liliopsida</taxon>
        <taxon>Dioscoreales</taxon>
        <taxon>Dioscoreaceae</taxon>
        <taxon>Dioscorea</taxon>
    </lineage>
</organism>
<keyword evidence="4" id="KW-0804">Transcription</keyword>
<keyword evidence="2" id="KW-0805">Transcription regulation</keyword>
<sequence length="254" mass="28778">MHQQKTLNSHHLSTTMDTRHTTQKEQKSKKSIRKVIQKRVVSVPISEGDGIRSRIGGDGAPSFDTWAWRKYGQKPIKGSPYPRGYYRCSSSKGCPARKQVERSRVDPSMLVVTYSAEHNHPWPLPKHQHQHDHRKQEQKTNKQFPPLMPKVEEEVKKAEEIVDQEEDKLVELIEGESSLWLPEMLTSHAGVYDPVCSIATDMAGLSPEEWERFGGGASKGGSLEEEEELMYADLGELPECSMVFSRSSFLECTG</sequence>
<keyword evidence="6" id="KW-0175">Coiled coil</keyword>
<evidence type="ECO:0000256" key="4">
    <source>
        <dbReference type="ARBA" id="ARBA00023163"/>
    </source>
</evidence>
<dbReference type="Gene3D" id="2.20.25.80">
    <property type="entry name" value="WRKY domain"/>
    <property type="match status" value="1"/>
</dbReference>
<dbReference type="InterPro" id="IPR003657">
    <property type="entry name" value="WRKY_dom"/>
</dbReference>
<gene>
    <name evidence="10" type="primary">LOC120280087</name>
</gene>
<evidence type="ECO:0000256" key="2">
    <source>
        <dbReference type="ARBA" id="ARBA00023015"/>
    </source>
</evidence>
<dbReference type="SUPFAM" id="SSF118290">
    <property type="entry name" value="WRKY DNA-binding domain"/>
    <property type="match status" value="1"/>
</dbReference>
<dbReference type="PANTHER" id="PTHR32096:SF19">
    <property type="entry name" value="OS01G0750100 PROTEIN"/>
    <property type="match status" value="1"/>
</dbReference>
<dbReference type="GeneID" id="120280087"/>
<evidence type="ECO:0000256" key="7">
    <source>
        <dbReference type="SAM" id="MobiDB-lite"/>
    </source>
</evidence>
<dbReference type="PANTHER" id="PTHR32096">
    <property type="entry name" value="WRKY TRANSCRIPTION FACTOR 30-RELATED-RELATED"/>
    <property type="match status" value="1"/>
</dbReference>
<evidence type="ECO:0000259" key="8">
    <source>
        <dbReference type="PROSITE" id="PS50811"/>
    </source>
</evidence>
<feature type="coiled-coil region" evidence="6">
    <location>
        <begin position="148"/>
        <end position="175"/>
    </location>
</feature>
<name>A0AB40CW96_DIOCR</name>
<protein>
    <submittedName>
        <fullName evidence="10">Probable WRKY transcription factor 65</fullName>
    </submittedName>
</protein>
<dbReference type="Proteomes" id="UP001515500">
    <property type="component" value="Chromosome 17"/>
</dbReference>
<feature type="domain" description="WRKY" evidence="8">
    <location>
        <begin position="64"/>
        <end position="123"/>
    </location>
</feature>
<proteinExistence type="predicted"/>